<reference evidence="1" key="1">
    <citation type="submission" date="2023-04" db="EMBL/GenBank/DDBJ databases">
        <title>Draft Genome sequencing of Naganishia species isolated from polar environments using Oxford Nanopore Technology.</title>
        <authorList>
            <person name="Leo P."/>
            <person name="Venkateswaran K."/>
        </authorList>
    </citation>
    <scope>NUCLEOTIDE SEQUENCE</scope>
    <source>
        <strain evidence="1">MNA-CCFEE 5425</strain>
    </source>
</reference>
<dbReference type="Proteomes" id="UP001243375">
    <property type="component" value="Unassembled WGS sequence"/>
</dbReference>
<name>A0ACC2WWC8_9TREE</name>
<dbReference type="EMBL" id="JASBWU010000016">
    <property type="protein sequence ID" value="KAJ9115439.1"/>
    <property type="molecule type" value="Genomic_DNA"/>
</dbReference>
<accession>A0ACC2WWC8</accession>
<comment type="caution">
    <text evidence="1">The sequence shown here is derived from an EMBL/GenBank/DDBJ whole genome shotgun (WGS) entry which is preliminary data.</text>
</comment>
<proteinExistence type="predicted"/>
<sequence length="372" mass="41390">MSTVADTIASVLPEPIAKRMKSTRVIGTHSGSFHADEALGVAMLRMTDEFRDADLVRTRDQAKLDPLDIVIDVGGIYDAVTNRYDHHQKGFTEIFGNGTVPTPSEPTPLAADGSKTWFDTKLSSAGLVYKHFGRHIIANQTGISENEQANHTLWIKLYKEFIEGIDAIDNGISQYDAETAGQPRYSNRTDLSSRVGWMNPRWNEPSSDEILDAKFKEASKMAGNEFMNRLDYYAKAWLPARDVVEAALNKRFEVDATGQIVIFNQSVPWKEHIFSLEALASTDKETSPILYVLYPESSEKPDGKWRIQCVPKAAEGFENRKSLPEAWRGVRDEQLSKVSGIDGCIFVHMSGFIGGNATKQGAIDMARKALIL</sequence>
<protein>
    <submittedName>
        <fullName evidence="1">Uncharacterized protein</fullName>
    </submittedName>
</protein>
<keyword evidence="2" id="KW-1185">Reference proteome</keyword>
<gene>
    <name evidence="1" type="ORF">QFC22_005197</name>
</gene>
<evidence type="ECO:0000313" key="2">
    <source>
        <dbReference type="Proteomes" id="UP001243375"/>
    </source>
</evidence>
<organism evidence="1 2">
    <name type="scientific">Naganishia vaughanmartiniae</name>
    <dbReference type="NCBI Taxonomy" id="1424756"/>
    <lineage>
        <taxon>Eukaryota</taxon>
        <taxon>Fungi</taxon>
        <taxon>Dikarya</taxon>
        <taxon>Basidiomycota</taxon>
        <taxon>Agaricomycotina</taxon>
        <taxon>Tremellomycetes</taxon>
        <taxon>Filobasidiales</taxon>
        <taxon>Filobasidiaceae</taxon>
        <taxon>Naganishia</taxon>
    </lineage>
</organism>
<evidence type="ECO:0000313" key="1">
    <source>
        <dbReference type="EMBL" id="KAJ9115439.1"/>
    </source>
</evidence>